<evidence type="ECO:0000313" key="9">
    <source>
        <dbReference type="EMBL" id="KAK6638181.1"/>
    </source>
</evidence>
<protein>
    <recommendedName>
        <fullName evidence="8">Transforming acidic coiled-coil-containing protein C-terminal domain-containing protein</fullName>
    </recommendedName>
</protein>
<feature type="region of interest" description="Disordered" evidence="7">
    <location>
        <begin position="915"/>
        <end position="946"/>
    </location>
</feature>
<evidence type="ECO:0000256" key="3">
    <source>
        <dbReference type="ARBA" id="ARBA00022490"/>
    </source>
</evidence>
<dbReference type="Proteomes" id="UP001359485">
    <property type="component" value="Unassembled WGS sequence"/>
</dbReference>
<sequence length="1410" mass="156343">MDTVICNGSAEKIQDGTLHTNSQFEGLLHGHTPLIQQSVILEQFNMDQAVNKNISGCINNITPHKVESNLSSLSDNVSQKTMSPTLIGQAFKVVKNIFSPDKNRSKSSSVLSSMSEMQCSSVSPRNSICIPKNSEFSKPDAEIEAPTQVLTEALKCEPISFVDHLGLTANSQGQDSHNNTNDSFLTTASGIEESFQSAVTHLGDNNDGSSDGNASSEDIYNCYRTFGELDPINDTVCIMENTLLKNGSYDSLENKLLSLSDNSDESSTGIVKSNAEFFNELKQEIASETDCDLQSQKISQITSNGSCEVLTDDLKNLNEKNSDVESFASLAEKIKLADESLNRSLVKALNTTNDLNGNCELPVSDTNLSLGDVDNGNHLDCMVSKSSLTVLHEREPEKNISTTTVILGDEGNELEAMLSSLKISNANTKVSALKGENEKMVKDVTPMDKNSLVGLEKREGKGCHSGSSTPNGLNKRGNNKLNRSFDGSSRINMCSSPKGRKSYKQKSVDDMVLDVAVGNRTIESFQDFEAAIGSGQVLETKLEFSSPIPAEGNRNSQSIPVSAQQSYTILSTINTDLKRPVINSADDSFTSSVNEPSAIISPSGIELRKATSDLSSQCTNVGPEDLAFVPTTKQSTPELGGSVCQHEGKHPKKGLSSGKEKVFASTQRIPSPEFEFSPVPPIEGDMFLEKIDTSPHESPVCIVKKDGEICEGNEIRMAPPPPKLNQTFDRKSEISDSKCLDQTYDIKLNQTFDKKSETPECNRTFDVKQGHYKLNETYEKAPLNHTFDLNTRSPQLNQTYEKITETSGEFEIKCDVRPCGLEELKEVHEEDVMEPKSCPTMIIDQTFLKPEGSATNERILDGKECLNSSFISTTSSNTSLLCNGNTTVVHNPKFGNSGPIGVPDTLDNMKEIEMDGMSNPDVDEWSDTFSRPSSSNDNRDDQGSVEKLGNAFSKDHKLSCDPDLVQFIQEQFSSTDIEKICSVVEDLSGSKLTQAQKPIVNEFSDESQVSFEAMPVKLTNPLSPHNFDFLSSIGGKPTGRDFSRESLYVKFDPLLQAPCANSLIDFTKEVEPPASLESSPANTTVVEHLLTISPQKKPDHVPPLTPYSQRSKNNLREDKAERLKELQNEIYFLKNLYAERERTNRAKMEEVETQITKLTGQSCVLEEKLKASNEREKSLVKKLQEQNQDLGQLKLIMEEYMKVISKLTTELENVKRESKKMVTNLNSEKESYVTHLQNTEAAFADVHTKYEKSKKTILNLKANEALFKSTLADQMKKIEEYKEKAREAQEKACREFQRVQDELNGVKLSHSQETTRLRAQLRKTELKLEAVQDSLDQKIKENQQLTAICDELIEGLKLAESYEYVGREVVCSKEKGFGEKRERVLAFYESYAKPKRERGKPKNNILTLSE</sequence>
<dbReference type="EMBL" id="JAWJWF010000002">
    <property type="protein sequence ID" value="KAK6638181.1"/>
    <property type="molecule type" value="Genomic_DNA"/>
</dbReference>
<keyword evidence="10" id="KW-1185">Reference proteome</keyword>
<evidence type="ECO:0000256" key="1">
    <source>
        <dbReference type="ARBA" id="ARBA00004245"/>
    </source>
</evidence>
<proteinExistence type="inferred from homology"/>
<evidence type="ECO:0000256" key="4">
    <source>
        <dbReference type="ARBA" id="ARBA00023054"/>
    </source>
</evidence>
<keyword evidence="5" id="KW-0206">Cytoskeleton</keyword>
<feature type="coiled-coil region" evidence="6">
    <location>
        <begin position="1268"/>
        <end position="1348"/>
    </location>
</feature>
<feature type="region of interest" description="Disordered" evidence="7">
    <location>
        <begin position="455"/>
        <end position="505"/>
    </location>
</feature>
<gene>
    <name evidence="9" type="ORF">RUM44_008609</name>
</gene>
<name>A0ABR1B8R2_POLSC</name>
<evidence type="ECO:0000259" key="8">
    <source>
        <dbReference type="Pfam" id="PF05010"/>
    </source>
</evidence>
<keyword evidence="3" id="KW-0963">Cytoplasm</keyword>
<feature type="domain" description="Transforming acidic coiled-coil-containing protein C-terminal" evidence="8">
    <location>
        <begin position="1168"/>
        <end position="1353"/>
    </location>
</feature>
<feature type="region of interest" description="Disordered" evidence="7">
    <location>
        <begin position="633"/>
        <end position="658"/>
    </location>
</feature>
<feature type="compositionally biased region" description="Polar residues" evidence="7">
    <location>
        <begin position="485"/>
        <end position="495"/>
    </location>
</feature>
<comment type="similarity">
    <text evidence="2">Belongs to the TACC family.</text>
</comment>
<accession>A0ABR1B8R2</accession>
<dbReference type="Pfam" id="PF05010">
    <property type="entry name" value="TACC_C"/>
    <property type="match status" value="1"/>
</dbReference>
<feature type="compositionally biased region" description="Low complexity" evidence="7">
    <location>
        <begin position="471"/>
        <end position="482"/>
    </location>
</feature>
<comment type="subcellular location">
    <subcellularLocation>
        <location evidence="1">Cytoplasm</location>
        <location evidence="1">Cytoskeleton</location>
    </subcellularLocation>
</comment>
<dbReference type="InterPro" id="IPR007707">
    <property type="entry name" value="TACC_C"/>
</dbReference>
<keyword evidence="4 6" id="KW-0175">Coiled coil</keyword>
<evidence type="ECO:0000313" key="10">
    <source>
        <dbReference type="Proteomes" id="UP001359485"/>
    </source>
</evidence>
<evidence type="ECO:0000256" key="2">
    <source>
        <dbReference type="ARBA" id="ARBA00009423"/>
    </source>
</evidence>
<reference evidence="9 10" key="1">
    <citation type="submission" date="2023-09" db="EMBL/GenBank/DDBJ databases">
        <title>Genomes of two closely related lineages of the louse Polyplax serrata with different host specificities.</title>
        <authorList>
            <person name="Martinu J."/>
            <person name="Tarabai H."/>
            <person name="Stefka J."/>
            <person name="Hypsa V."/>
        </authorList>
    </citation>
    <scope>NUCLEOTIDE SEQUENCE [LARGE SCALE GENOMIC DNA]</scope>
    <source>
        <strain evidence="9">98ZLc_SE</strain>
    </source>
</reference>
<evidence type="ECO:0000256" key="5">
    <source>
        <dbReference type="ARBA" id="ARBA00023212"/>
    </source>
</evidence>
<evidence type="ECO:0000256" key="7">
    <source>
        <dbReference type="SAM" id="MobiDB-lite"/>
    </source>
</evidence>
<comment type="caution">
    <text evidence="9">The sequence shown here is derived from an EMBL/GenBank/DDBJ whole genome shotgun (WGS) entry which is preliminary data.</text>
</comment>
<dbReference type="Gene3D" id="1.20.5.1700">
    <property type="match status" value="1"/>
</dbReference>
<feature type="region of interest" description="Disordered" evidence="7">
    <location>
        <begin position="1094"/>
        <end position="1114"/>
    </location>
</feature>
<organism evidence="9 10">
    <name type="scientific">Polyplax serrata</name>
    <name type="common">Common mouse louse</name>
    <dbReference type="NCBI Taxonomy" id="468196"/>
    <lineage>
        <taxon>Eukaryota</taxon>
        <taxon>Metazoa</taxon>
        <taxon>Ecdysozoa</taxon>
        <taxon>Arthropoda</taxon>
        <taxon>Hexapoda</taxon>
        <taxon>Insecta</taxon>
        <taxon>Pterygota</taxon>
        <taxon>Neoptera</taxon>
        <taxon>Paraneoptera</taxon>
        <taxon>Psocodea</taxon>
        <taxon>Troctomorpha</taxon>
        <taxon>Phthiraptera</taxon>
        <taxon>Anoplura</taxon>
        <taxon>Polyplacidae</taxon>
        <taxon>Polyplax</taxon>
    </lineage>
</organism>
<evidence type="ECO:0000256" key="6">
    <source>
        <dbReference type="SAM" id="Coils"/>
    </source>
</evidence>